<feature type="compositionally biased region" description="Acidic residues" evidence="12">
    <location>
        <begin position="488"/>
        <end position="506"/>
    </location>
</feature>
<sequence length="506" mass="55542">MARVAFHHLVGWLKARIGDLCYRKLFMVGFLSRDDRGICGQREVDAGIGHQVGLEFCQIHIQGSIKSEGSSDGRHNLANKAVKVSVGWAFNIEVSTTDVIDGLVVYHEGTIRVLQGGVGSEDGVVGLNDSSGNLGGWVNGELQLGLLAIIDRETFHQQGGEPGTSSPSKAVENQEALKTRALADQCTGLQGFLVFHSFGGGTGSGFTSLLMERLSVDYGKKSKLEFSIYPAPQVSTAVVEPYNSILTTHTTLEHSDCAFMVDNEAIYDICRRNLDIERPTYTNLNRLISQIVSSITASLRFDGALNVDLTEFQTNLVPYPRIHFPLATYAPVISAEKAYHEQLTVAEITNACFEPANQMVKCDPRHGKYMACCLLYRGDVVPKDVNAAIATIKTKRTIQFVDWCPTGFKVGINYQPPTVVPGGDLAKVQRAVCMLSNTTAIAEAWARLDHKFDLMYAKRAFVHWYVGEGMEEGEFSEAREDMAALEKDYEEVGADSAEGEDEGEEY</sequence>
<evidence type="ECO:0000256" key="3">
    <source>
        <dbReference type="ARBA" id="ARBA00009636"/>
    </source>
</evidence>
<dbReference type="InterPro" id="IPR036525">
    <property type="entry name" value="Tubulin/FtsZ_GTPase_sf"/>
</dbReference>
<dbReference type="InterPro" id="IPR000217">
    <property type="entry name" value="Tubulin"/>
</dbReference>
<reference evidence="15 16" key="1">
    <citation type="submission" date="2021-02" db="EMBL/GenBank/DDBJ databases">
        <title>Safari Cat Assemblies.</title>
        <authorList>
            <person name="Bredemeyer K.R."/>
            <person name="Murphy W.J."/>
        </authorList>
    </citation>
    <scope>NUCLEOTIDE SEQUENCE [LARGE SCALE GENOMIC DNA]</scope>
</reference>
<dbReference type="SMART" id="SM00865">
    <property type="entry name" value="Tubulin_C"/>
    <property type="match status" value="1"/>
</dbReference>
<dbReference type="PRINTS" id="PR01161">
    <property type="entry name" value="TUBULIN"/>
</dbReference>
<organism evidence="15 16">
    <name type="scientific">Felis catus</name>
    <name type="common">Cat</name>
    <name type="synonym">Felis silvestris catus</name>
    <dbReference type="NCBI Taxonomy" id="9685"/>
    <lineage>
        <taxon>Eukaryota</taxon>
        <taxon>Metazoa</taxon>
        <taxon>Chordata</taxon>
        <taxon>Craniata</taxon>
        <taxon>Vertebrata</taxon>
        <taxon>Euteleostomi</taxon>
        <taxon>Mammalia</taxon>
        <taxon>Eutheria</taxon>
        <taxon>Laurasiatheria</taxon>
        <taxon>Carnivora</taxon>
        <taxon>Feliformia</taxon>
        <taxon>Felidae</taxon>
        <taxon>Felinae</taxon>
        <taxon>Felis</taxon>
    </lineage>
</organism>
<dbReference type="GeneTree" id="ENSGT00950000182825"/>
<dbReference type="Proteomes" id="UP000823872">
    <property type="component" value="Chromosome B4"/>
</dbReference>
<dbReference type="PROSITE" id="PS00227">
    <property type="entry name" value="TUBULIN"/>
    <property type="match status" value="1"/>
</dbReference>
<evidence type="ECO:0000256" key="12">
    <source>
        <dbReference type="SAM" id="MobiDB-lite"/>
    </source>
</evidence>
<protein>
    <recommendedName>
        <fullName evidence="11">Tubulin alpha chain</fullName>
    </recommendedName>
</protein>
<feature type="domain" description="Tubulin/FtsZ GTPase" evidence="13">
    <location>
        <begin position="110"/>
        <end position="303"/>
    </location>
</feature>
<keyword evidence="4" id="KW-0963">Cytoplasm</keyword>
<evidence type="ECO:0000256" key="8">
    <source>
        <dbReference type="ARBA" id="ARBA00023134"/>
    </source>
</evidence>
<dbReference type="InterPro" id="IPR002452">
    <property type="entry name" value="Alpha_tubulin"/>
</dbReference>
<comment type="subunit">
    <text evidence="11">Dimer of alpha and beta chains. A typical microtubule is a hollow water-filled tube with an outer diameter of 25 nm and an inner diameter of 15 nM. Alpha-beta heterodimers associate head-to-tail to form protofilaments running lengthwise along the microtubule wall with the beta-tubulin subunit facing the microtubule plus end conferring a structural polarity. Microtubules usually have 13 protofilaments but different protofilament numbers can be found in some organisms and specialized cells.</text>
</comment>
<keyword evidence="5 11" id="KW-0493">Microtubule</keyword>
<name>A0ABI7ZIK5_FELCA</name>
<dbReference type="Gene3D" id="3.30.1330.20">
    <property type="entry name" value="Tubulin/FtsZ, C-terminal domain"/>
    <property type="match status" value="1"/>
</dbReference>
<dbReference type="InterPro" id="IPR003008">
    <property type="entry name" value="Tubulin_FtsZ_GTPase"/>
</dbReference>
<evidence type="ECO:0000313" key="16">
    <source>
        <dbReference type="Proteomes" id="UP000823872"/>
    </source>
</evidence>
<evidence type="ECO:0000256" key="10">
    <source>
        <dbReference type="ARBA" id="ARBA00049117"/>
    </source>
</evidence>
<keyword evidence="7" id="KW-0378">Hydrolase</keyword>
<dbReference type="SUPFAM" id="SSF55307">
    <property type="entry name" value="Tubulin C-terminal domain-like"/>
    <property type="match status" value="1"/>
</dbReference>
<keyword evidence="16" id="KW-1185">Reference proteome</keyword>
<comment type="similarity">
    <text evidence="3 11">Belongs to the tubulin family.</text>
</comment>
<dbReference type="Gene3D" id="3.40.50.1440">
    <property type="entry name" value="Tubulin/FtsZ, GTPase domain"/>
    <property type="match status" value="1"/>
</dbReference>
<dbReference type="Gene3D" id="1.10.287.600">
    <property type="entry name" value="Helix hairpin bin"/>
    <property type="match status" value="1"/>
</dbReference>
<evidence type="ECO:0000256" key="4">
    <source>
        <dbReference type="ARBA" id="ARBA00022490"/>
    </source>
</evidence>
<evidence type="ECO:0000256" key="11">
    <source>
        <dbReference type="RuleBase" id="RU000352"/>
    </source>
</evidence>
<comment type="subcellular location">
    <subcellularLocation>
        <location evidence="2">Cytoplasm</location>
        <location evidence="2">Cytoskeleton</location>
    </subcellularLocation>
</comment>
<dbReference type="Ensembl" id="ENSFCTT00005064640.1">
    <property type="protein sequence ID" value="ENSFCTP00005046891.1"/>
    <property type="gene ID" value="ENSFCTG00005022516.1"/>
</dbReference>
<comment type="function">
    <text evidence="11">Tubulin is the major constituent of microtubules, a cylinder consisting of laterally associated linear protofilaments composed of alpha- and beta-tubulin heterodimers. Microtubules grow by the addition of GTP-tubulin dimers to the microtubule end, where a stabilizing cap forms. Below the cap, tubulin dimers are in GDP-bound state, owing to GTPase activity of alpha-tubulin.</text>
</comment>
<keyword evidence="8 11" id="KW-0342">GTP-binding</keyword>
<dbReference type="InterPro" id="IPR018316">
    <property type="entry name" value="Tubulin/FtsZ_2-layer-sand-dom"/>
</dbReference>
<dbReference type="InterPro" id="IPR008280">
    <property type="entry name" value="Tub_FtsZ_C"/>
</dbReference>
<comment type="catalytic activity">
    <reaction evidence="10">
        <text>GTP + H2O = GDP + phosphate + H(+)</text>
        <dbReference type="Rhea" id="RHEA:19669"/>
        <dbReference type="ChEBI" id="CHEBI:15377"/>
        <dbReference type="ChEBI" id="CHEBI:15378"/>
        <dbReference type="ChEBI" id="CHEBI:37565"/>
        <dbReference type="ChEBI" id="CHEBI:43474"/>
        <dbReference type="ChEBI" id="CHEBI:58189"/>
    </reaction>
    <physiologicalReaction direction="left-to-right" evidence="10">
        <dbReference type="Rhea" id="RHEA:19670"/>
    </physiologicalReaction>
</comment>
<dbReference type="Pfam" id="PF03953">
    <property type="entry name" value="Tubulin_C"/>
    <property type="match status" value="1"/>
</dbReference>
<dbReference type="PANTHER" id="PTHR11588">
    <property type="entry name" value="TUBULIN"/>
    <property type="match status" value="1"/>
</dbReference>
<evidence type="ECO:0000259" key="14">
    <source>
        <dbReference type="SMART" id="SM00865"/>
    </source>
</evidence>
<evidence type="ECO:0000256" key="7">
    <source>
        <dbReference type="ARBA" id="ARBA00022801"/>
    </source>
</evidence>
<feature type="region of interest" description="Disordered" evidence="12">
    <location>
        <begin position="487"/>
        <end position="506"/>
    </location>
</feature>
<reference evidence="15" key="2">
    <citation type="submission" date="2025-08" db="UniProtKB">
        <authorList>
            <consortium name="Ensembl"/>
        </authorList>
    </citation>
    <scope>IDENTIFICATION</scope>
    <source>
        <strain evidence="15">breed Abyssinian</strain>
    </source>
</reference>
<dbReference type="InterPro" id="IPR017975">
    <property type="entry name" value="Tubulin_CS"/>
</dbReference>
<evidence type="ECO:0000259" key="13">
    <source>
        <dbReference type="SMART" id="SM00864"/>
    </source>
</evidence>
<evidence type="ECO:0000256" key="5">
    <source>
        <dbReference type="ARBA" id="ARBA00022701"/>
    </source>
</evidence>
<evidence type="ECO:0000256" key="1">
    <source>
        <dbReference type="ARBA" id="ARBA00001946"/>
    </source>
</evidence>
<evidence type="ECO:0000256" key="2">
    <source>
        <dbReference type="ARBA" id="ARBA00004245"/>
    </source>
</evidence>
<proteinExistence type="inferred from homology"/>
<dbReference type="Pfam" id="PF00091">
    <property type="entry name" value="Tubulin"/>
    <property type="match status" value="1"/>
</dbReference>
<keyword evidence="9" id="KW-0206">Cytoskeleton</keyword>
<dbReference type="InterPro" id="IPR023123">
    <property type="entry name" value="Tubulin_C"/>
</dbReference>
<dbReference type="SUPFAM" id="SSF52490">
    <property type="entry name" value="Tubulin nucleotide-binding domain-like"/>
    <property type="match status" value="1"/>
</dbReference>
<dbReference type="PRINTS" id="PR01162">
    <property type="entry name" value="ALPHATUBULIN"/>
</dbReference>
<evidence type="ECO:0000256" key="6">
    <source>
        <dbReference type="ARBA" id="ARBA00022741"/>
    </source>
</evidence>
<comment type="cofactor">
    <cofactor evidence="1">
        <name>Mg(2+)</name>
        <dbReference type="ChEBI" id="CHEBI:18420"/>
    </cofactor>
</comment>
<evidence type="ECO:0000256" key="9">
    <source>
        <dbReference type="ARBA" id="ARBA00023212"/>
    </source>
</evidence>
<evidence type="ECO:0000313" key="15">
    <source>
        <dbReference type="Ensembl" id="ENSFCTP00005046891.1"/>
    </source>
</evidence>
<accession>A0ABI7ZIK5</accession>
<reference evidence="15" key="3">
    <citation type="submission" date="2025-09" db="UniProtKB">
        <authorList>
            <consortium name="Ensembl"/>
        </authorList>
    </citation>
    <scope>IDENTIFICATION</scope>
    <source>
        <strain evidence="15">breed Abyssinian</strain>
    </source>
</reference>
<dbReference type="CDD" id="cd02186">
    <property type="entry name" value="alpha_tubulin"/>
    <property type="match status" value="1"/>
</dbReference>
<feature type="domain" description="Tubulin/FtsZ 2-layer sandwich" evidence="14">
    <location>
        <begin position="305"/>
        <end position="450"/>
    </location>
</feature>
<dbReference type="InterPro" id="IPR037103">
    <property type="entry name" value="Tubulin/FtsZ-like_C"/>
</dbReference>
<keyword evidence="6 11" id="KW-0547">Nucleotide-binding</keyword>
<dbReference type="SMART" id="SM00864">
    <property type="entry name" value="Tubulin"/>
    <property type="match status" value="1"/>
</dbReference>